<keyword evidence="2" id="KW-1185">Reference proteome</keyword>
<reference evidence="1 2" key="1">
    <citation type="submission" date="2016-11" db="EMBL/GenBank/DDBJ databases">
        <authorList>
            <person name="Jaros S."/>
            <person name="Januszkiewicz K."/>
            <person name="Wedrychowicz H."/>
        </authorList>
    </citation>
    <scope>NUCLEOTIDE SEQUENCE [LARGE SCALE GENOMIC DNA]</scope>
    <source>
        <strain evidence="1 2">CGMCC 1.12145</strain>
    </source>
</reference>
<organism evidence="1 2">
    <name type="scientific">Sinomicrobium oceani</name>
    <dbReference type="NCBI Taxonomy" id="1150368"/>
    <lineage>
        <taxon>Bacteria</taxon>
        <taxon>Pseudomonadati</taxon>
        <taxon>Bacteroidota</taxon>
        <taxon>Flavobacteriia</taxon>
        <taxon>Flavobacteriales</taxon>
        <taxon>Flavobacteriaceae</taxon>
        <taxon>Sinomicrobium</taxon>
    </lineage>
</organism>
<evidence type="ECO:0000313" key="1">
    <source>
        <dbReference type="EMBL" id="SFW64223.1"/>
    </source>
</evidence>
<sequence>METIVFKSRYYTAYQPEKGRCFFAEIQGKRIKMTFCQLLAFRQKVLSIDIDAHFNPEENRHGIEILTLCNREHLFVLDTLEIIDLKMFVEGIFAMSELHTLVSA</sequence>
<dbReference type="EMBL" id="FPJE01000016">
    <property type="protein sequence ID" value="SFW64223.1"/>
    <property type="molecule type" value="Genomic_DNA"/>
</dbReference>
<proteinExistence type="predicted"/>
<dbReference type="RefSeq" id="WP_072318126.1">
    <property type="nucleotide sequence ID" value="NZ_FPJE01000016.1"/>
</dbReference>
<protein>
    <submittedName>
        <fullName evidence="1">Uncharacterized protein</fullName>
    </submittedName>
</protein>
<dbReference type="OrthoDB" id="1442094at2"/>
<gene>
    <name evidence="1" type="ORF">SAMN02927921_02921</name>
</gene>
<dbReference type="AlphaFoldDB" id="A0A1K1QWG2"/>
<accession>A0A1K1QWG2</accession>
<name>A0A1K1QWG2_9FLAO</name>
<evidence type="ECO:0000313" key="2">
    <source>
        <dbReference type="Proteomes" id="UP000182248"/>
    </source>
</evidence>
<dbReference type="Proteomes" id="UP000182248">
    <property type="component" value="Unassembled WGS sequence"/>
</dbReference>